<dbReference type="CDD" id="cd00609">
    <property type="entry name" value="AAT_like"/>
    <property type="match status" value="1"/>
</dbReference>
<comment type="similarity">
    <text evidence="1">In the C-terminal section; belongs to the class-I pyridoxal-phosphate-dependent aminotransferase family.</text>
</comment>
<feature type="domain" description="HTH gntR-type" evidence="7">
    <location>
        <begin position="5"/>
        <end position="73"/>
    </location>
</feature>
<gene>
    <name evidence="8" type="ORF">EV678_3142</name>
</gene>
<evidence type="ECO:0000256" key="3">
    <source>
        <dbReference type="ARBA" id="ARBA00023015"/>
    </source>
</evidence>
<proteinExistence type="inferred from homology"/>
<evidence type="ECO:0000256" key="4">
    <source>
        <dbReference type="ARBA" id="ARBA00023125"/>
    </source>
</evidence>
<dbReference type="Pfam" id="PF00392">
    <property type="entry name" value="GntR"/>
    <property type="match status" value="1"/>
</dbReference>
<evidence type="ECO:0000256" key="5">
    <source>
        <dbReference type="ARBA" id="ARBA00023163"/>
    </source>
</evidence>
<keyword evidence="9" id="KW-1185">Reference proteome</keyword>
<name>A0ABY0ILA8_9RHOO</name>
<dbReference type="Pfam" id="PF00155">
    <property type="entry name" value="Aminotran_1_2"/>
    <property type="match status" value="1"/>
</dbReference>
<dbReference type="InterPro" id="IPR015424">
    <property type="entry name" value="PyrdxlP-dep_Trfase"/>
</dbReference>
<dbReference type="EMBL" id="SHKM01000003">
    <property type="protein sequence ID" value="RZT75955.1"/>
    <property type="molecule type" value="Genomic_DNA"/>
</dbReference>
<protein>
    <submittedName>
        <fullName evidence="8">GntR family transcriptional regulator</fullName>
    </submittedName>
</protein>
<dbReference type="SUPFAM" id="SSF46785">
    <property type="entry name" value="Winged helix' DNA-binding domain"/>
    <property type="match status" value="1"/>
</dbReference>
<evidence type="ECO:0000313" key="9">
    <source>
        <dbReference type="Proteomes" id="UP000292136"/>
    </source>
</evidence>
<evidence type="ECO:0000313" key="8">
    <source>
        <dbReference type="EMBL" id="RZT75955.1"/>
    </source>
</evidence>
<dbReference type="CDD" id="cd07377">
    <property type="entry name" value="WHTH_GntR"/>
    <property type="match status" value="1"/>
</dbReference>
<keyword evidence="4" id="KW-0238">DNA-binding</keyword>
<feature type="region of interest" description="Disordered" evidence="6">
    <location>
        <begin position="70"/>
        <end position="89"/>
    </location>
</feature>
<dbReference type="InterPro" id="IPR036390">
    <property type="entry name" value="WH_DNA-bd_sf"/>
</dbReference>
<dbReference type="Proteomes" id="UP000292136">
    <property type="component" value="Unassembled WGS sequence"/>
</dbReference>
<dbReference type="InterPro" id="IPR036388">
    <property type="entry name" value="WH-like_DNA-bd_sf"/>
</dbReference>
<evidence type="ECO:0000259" key="7">
    <source>
        <dbReference type="PROSITE" id="PS50949"/>
    </source>
</evidence>
<keyword evidence="2" id="KW-0663">Pyridoxal phosphate</keyword>
<dbReference type="PROSITE" id="PS50949">
    <property type="entry name" value="HTH_GNTR"/>
    <property type="match status" value="1"/>
</dbReference>
<dbReference type="SMART" id="SM00345">
    <property type="entry name" value="HTH_GNTR"/>
    <property type="match status" value="1"/>
</dbReference>
<dbReference type="InterPro" id="IPR015422">
    <property type="entry name" value="PyrdxlP-dep_Trfase_small"/>
</dbReference>
<dbReference type="Gene3D" id="3.40.640.10">
    <property type="entry name" value="Type I PLP-dependent aspartate aminotransferase-like (Major domain)"/>
    <property type="match status" value="1"/>
</dbReference>
<dbReference type="InterPro" id="IPR015421">
    <property type="entry name" value="PyrdxlP-dep_Trfase_major"/>
</dbReference>
<keyword evidence="5" id="KW-0804">Transcription</keyword>
<accession>A0ABY0ILA8</accession>
<evidence type="ECO:0000256" key="1">
    <source>
        <dbReference type="ARBA" id="ARBA00005384"/>
    </source>
</evidence>
<reference evidence="8 9" key="1">
    <citation type="submission" date="2019-02" db="EMBL/GenBank/DDBJ databases">
        <title>Genomic Encyclopedia of Type Strains, Phase IV (KMG-IV): sequencing the most valuable type-strain genomes for metagenomic binning, comparative biology and taxonomic classification.</title>
        <authorList>
            <person name="Goeker M."/>
        </authorList>
    </citation>
    <scope>NUCLEOTIDE SEQUENCE [LARGE SCALE GENOMIC DNA]</scope>
    <source>
        <strain evidence="8 9">DSM 21223</strain>
    </source>
</reference>
<dbReference type="InterPro" id="IPR051446">
    <property type="entry name" value="HTH_trans_reg/aminotransferase"/>
</dbReference>
<dbReference type="RefSeq" id="WP_130460173.1">
    <property type="nucleotide sequence ID" value="NZ_SHKM01000003.1"/>
</dbReference>
<dbReference type="SUPFAM" id="SSF53383">
    <property type="entry name" value="PLP-dependent transferases"/>
    <property type="match status" value="1"/>
</dbReference>
<dbReference type="InterPro" id="IPR000524">
    <property type="entry name" value="Tscrpt_reg_HTH_GntR"/>
</dbReference>
<sequence>MDTALPLYQRLATHYREAIAHGSLLVGDRFPSVRALMGRHGVSLSTAVQVCRQLEQEGWLEARPRSGNFVRRPARPAGPLPSEPRAGQLPDPAQFVGIHGRVSEIIARGRQQPVSVNFSSARSAPELYPGEALRLAAARALRRHPDLLVSAPPPNGCPDFLQVLARRALDAGMNLGAEEIVVTQGCMEALNLALRAVTQPGDTVAVESPTFYGLLQVLETLGLKALEIPTSPQTGLSLEALELACDHYGPIAALVVVPHLQNPLGCTMPEAHKARLVDLCAERGIALIEDDTYSPLGEDDTVLPALKHWDRQGGVIHCASLHKVLAPGLRLGWISAGRWQARVEMLKYAQSRQNEALGQLVAADFMGSSAYDRHLRRLRAALGSQRRRTTEAVLEYFPAGTLAARPQGGLALWVQLPPGVSSREVFERALGEGIFIAPGLMFSNSNRFDGYLRLNCGAPYTPAIDAALRRLGAIVGELA</sequence>
<organism evidence="8 9">
    <name type="scientific">Azospira oryzae</name>
    <dbReference type="NCBI Taxonomy" id="146939"/>
    <lineage>
        <taxon>Bacteria</taxon>
        <taxon>Pseudomonadati</taxon>
        <taxon>Pseudomonadota</taxon>
        <taxon>Betaproteobacteria</taxon>
        <taxon>Rhodocyclales</taxon>
        <taxon>Rhodocyclaceae</taxon>
        <taxon>Azospira</taxon>
    </lineage>
</organism>
<dbReference type="PANTHER" id="PTHR46577:SF2">
    <property type="entry name" value="TRANSCRIPTIONAL REGULATORY PROTEIN"/>
    <property type="match status" value="1"/>
</dbReference>
<dbReference type="Gene3D" id="1.10.10.10">
    <property type="entry name" value="Winged helix-like DNA-binding domain superfamily/Winged helix DNA-binding domain"/>
    <property type="match status" value="1"/>
</dbReference>
<keyword evidence="3" id="KW-0805">Transcription regulation</keyword>
<dbReference type="InterPro" id="IPR004839">
    <property type="entry name" value="Aminotransferase_I/II_large"/>
</dbReference>
<evidence type="ECO:0000256" key="6">
    <source>
        <dbReference type="SAM" id="MobiDB-lite"/>
    </source>
</evidence>
<dbReference type="Gene3D" id="3.90.1150.10">
    <property type="entry name" value="Aspartate Aminotransferase, domain 1"/>
    <property type="match status" value="1"/>
</dbReference>
<dbReference type="PANTHER" id="PTHR46577">
    <property type="entry name" value="HTH-TYPE TRANSCRIPTIONAL REGULATORY PROTEIN GABR"/>
    <property type="match status" value="1"/>
</dbReference>
<evidence type="ECO:0000256" key="2">
    <source>
        <dbReference type="ARBA" id="ARBA00022898"/>
    </source>
</evidence>
<comment type="caution">
    <text evidence="8">The sequence shown here is derived from an EMBL/GenBank/DDBJ whole genome shotgun (WGS) entry which is preliminary data.</text>
</comment>